<dbReference type="Proteomes" id="UP000032086">
    <property type="component" value="Unassembled WGS sequence"/>
</dbReference>
<evidence type="ECO:0000313" key="1">
    <source>
        <dbReference type="EMBL" id="KIP94544.1"/>
    </source>
</evidence>
<dbReference type="EMBL" id="JXQY01000012">
    <property type="protein sequence ID" value="KIP94544.1"/>
    <property type="molecule type" value="Genomic_DNA"/>
</dbReference>
<dbReference type="AlphaFoldDB" id="A0AAE2AX49"/>
<protein>
    <submittedName>
        <fullName evidence="1">Uncharacterized protein</fullName>
    </submittedName>
</protein>
<evidence type="ECO:0000313" key="2">
    <source>
        <dbReference type="Proteomes" id="UP000032086"/>
    </source>
</evidence>
<organism evidence="1 2">
    <name type="scientific">Pseudomonas fluorescens</name>
    <dbReference type="NCBI Taxonomy" id="294"/>
    <lineage>
        <taxon>Bacteria</taxon>
        <taxon>Pseudomonadati</taxon>
        <taxon>Pseudomonadota</taxon>
        <taxon>Gammaproteobacteria</taxon>
        <taxon>Pseudomonadales</taxon>
        <taxon>Pseudomonadaceae</taxon>
        <taxon>Pseudomonas</taxon>
    </lineage>
</organism>
<comment type="caution">
    <text evidence="1">The sequence shown here is derived from an EMBL/GenBank/DDBJ whole genome shotgun (WGS) entry which is preliminary data.</text>
</comment>
<name>A0AAE2AX49_PSEFL</name>
<proteinExistence type="predicted"/>
<accession>A0AAE2AX49</accession>
<gene>
    <name evidence="1" type="ORF">RU10_09385</name>
</gene>
<reference evidence="1 2" key="1">
    <citation type="submission" date="2014-12" db="EMBL/GenBank/DDBJ databases">
        <title>16Stimator: statistical estimation of ribosomal gene copy numbers from draft genome assemblies.</title>
        <authorList>
            <person name="Perisin M.A."/>
            <person name="Vetter M."/>
            <person name="Gilbert J.A."/>
            <person name="Bergelson J."/>
        </authorList>
    </citation>
    <scope>NUCLEOTIDE SEQUENCE [LARGE SCALE GENOMIC DNA]</scope>
    <source>
        <strain evidence="1 2">MEP34</strain>
    </source>
</reference>
<sequence length="142" mass="15502">MAIETMRMVVIEEGEYEKEIIALPQSNPLKEDLARPGRLIMYRAILVTGFKAKLEFDTETGAELSGKLKDGVVQSINGDLGAGVSIKWISNKELMLSNPKSFYIAGELAKFDTGGGFASGNKSRFSETIEVQKEPNVGVETN</sequence>